<dbReference type="EMBL" id="CAEKDK010000005">
    <property type="protein sequence ID" value="CAB4280002.1"/>
    <property type="molecule type" value="Genomic_DNA"/>
</dbReference>
<organism evidence="1 2">
    <name type="scientific">Prunus armeniaca</name>
    <name type="common">Apricot</name>
    <name type="synonym">Armeniaca vulgaris</name>
    <dbReference type="NCBI Taxonomy" id="36596"/>
    <lineage>
        <taxon>Eukaryota</taxon>
        <taxon>Viridiplantae</taxon>
        <taxon>Streptophyta</taxon>
        <taxon>Embryophyta</taxon>
        <taxon>Tracheophyta</taxon>
        <taxon>Spermatophyta</taxon>
        <taxon>Magnoliopsida</taxon>
        <taxon>eudicotyledons</taxon>
        <taxon>Gunneridae</taxon>
        <taxon>Pentapetalae</taxon>
        <taxon>rosids</taxon>
        <taxon>fabids</taxon>
        <taxon>Rosales</taxon>
        <taxon>Rosaceae</taxon>
        <taxon>Amygdaloideae</taxon>
        <taxon>Amygdaleae</taxon>
        <taxon>Prunus</taxon>
    </lineage>
</organism>
<dbReference type="Proteomes" id="UP000507222">
    <property type="component" value="Unassembled WGS sequence"/>
</dbReference>
<name>A0A6J5UVE9_PRUAR</name>
<gene>
    <name evidence="1" type="ORF">CURHAP_LOCUS32704</name>
</gene>
<sequence length="93" mass="10343">MAYNGYSPHCQLVAGMRSTKKIDVTVSLNSNPLPNSSNSGSELRNGVLMLSSQSKFTVEAELMFIMKKRKSSTMDCTIAFDSFTKVVQTLQWK</sequence>
<protein>
    <recommendedName>
        <fullName evidence="3">Late embryogenesis abundant protein LEA-2 subgroup domain-containing protein</fullName>
    </recommendedName>
</protein>
<evidence type="ECO:0008006" key="3">
    <source>
        <dbReference type="Google" id="ProtNLM"/>
    </source>
</evidence>
<evidence type="ECO:0000313" key="1">
    <source>
        <dbReference type="EMBL" id="CAB4280002.1"/>
    </source>
</evidence>
<accession>A0A6J5UVE9</accession>
<dbReference type="AlphaFoldDB" id="A0A6J5UVE9"/>
<evidence type="ECO:0000313" key="2">
    <source>
        <dbReference type="Proteomes" id="UP000507222"/>
    </source>
</evidence>
<reference evidence="1 2" key="1">
    <citation type="submission" date="2020-05" db="EMBL/GenBank/DDBJ databases">
        <authorList>
            <person name="Campoy J."/>
            <person name="Schneeberger K."/>
            <person name="Spophaly S."/>
        </authorList>
    </citation>
    <scope>NUCLEOTIDE SEQUENCE [LARGE SCALE GENOMIC DNA]</scope>
    <source>
        <strain evidence="1">PruArmRojPasFocal</strain>
    </source>
</reference>
<proteinExistence type="predicted"/>